<accession>A0AAU7PID4</accession>
<organism evidence="1">
    <name type="scientific">Salmonella phage SalP219</name>
    <dbReference type="NCBI Taxonomy" id="3158864"/>
    <lineage>
        <taxon>Viruses</taxon>
        <taxon>Duplodnaviria</taxon>
        <taxon>Heunggongvirae</taxon>
        <taxon>Uroviricota</taxon>
        <taxon>Caudoviricetes</taxon>
        <taxon>Vequintavirinae</taxon>
        <taxon>Seunavirus</taxon>
    </lineage>
</organism>
<dbReference type="EMBL" id="PP595732">
    <property type="protein sequence ID" value="XBS49965.1"/>
    <property type="molecule type" value="Genomic_DNA"/>
</dbReference>
<protein>
    <submittedName>
        <fullName evidence="1">Uncharacterized protein</fullName>
    </submittedName>
</protein>
<evidence type="ECO:0000313" key="1">
    <source>
        <dbReference type="EMBL" id="XBS49965.1"/>
    </source>
</evidence>
<proteinExistence type="predicted"/>
<sequence length="128" mass="14926">MSIQNKIVAVGLSVDVDFMYTGAIVRIIFKKDGCEHYEYLTTSNRRTLSLKKFKRGEWETIIPADYTLNPLEITTEEALMVSILPGLSPFERSLYTMAGVITRMWHNDADEEYAKKYVIEFLKDYLEW</sequence>
<name>A0AAU7PID4_9CAUD</name>
<reference evidence="1" key="1">
    <citation type="submission" date="2024-04" db="EMBL/GenBank/DDBJ databases">
        <authorList>
            <person name="Jaglan A.B."/>
            <person name="Vashisth M."/>
            <person name="Anand T."/>
            <person name="Virmani N."/>
            <person name="Bera B."/>
            <person name="Vaid R."/>
        </authorList>
    </citation>
    <scope>NUCLEOTIDE SEQUENCE</scope>
</reference>